<evidence type="ECO:0008006" key="5">
    <source>
        <dbReference type="Google" id="ProtNLM"/>
    </source>
</evidence>
<keyword evidence="4" id="KW-1185">Reference proteome</keyword>
<gene>
    <name evidence="3" type="ORF">AABB31_19290</name>
</gene>
<dbReference type="KEGG" id="yrh:AABB31_19290"/>
<feature type="region of interest" description="Disordered" evidence="1">
    <location>
        <begin position="1"/>
        <end position="24"/>
    </location>
</feature>
<protein>
    <recommendedName>
        <fullName evidence="5">Thioredoxin</fullName>
    </recommendedName>
</protein>
<dbReference type="RefSeq" id="WP_342076390.1">
    <property type="nucleotide sequence ID" value="NZ_CP151767.2"/>
</dbReference>
<reference evidence="3 4" key="2">
    <citation type="submission" date="2024-08" db="EMBL/GenBank/DDBJ databases">
        <title>Phylogenomic analyses of a clade within the roseobacter group suggest taxonomic reassignments of species of the genera Aestuariivita, Citreicella, Loktanella, Nautella, Pelagibaca, Ruegeria, Thalassobius, Thiobacimonas and Tropicibacter, and the proposal o.</title>
        <authorList>
            <person name="Jeon C.O."/>
        </authorList>
    </citation>
    <scope>NUCLEOTIDE SEQUENCE [LARGE SCALE GENOMIC DNA]</scope>
    <source>
        <strain evidence="3 4">SS1-5</strain>
    </source>
</reference>
<feature type="compositionally biased region" description="Basic residues" evidence="1">
    <location>
        <begin position="1"/>
        <end position="13"/>
    </location>
</feature>
<name>A0AAN0M9I8_9RHOB</name>
<reference evidence="4" key="1">
    <citation type="submission" date="2024-04" db="EMBL/GenBank/DDBJ databases">
        <title>Phylogenomic analyses of a clade within the roseobacter group suggest taxonomic reassignments of species of the genera Aestuariivita, Citreicella, Loktanella, Nautella, Pelagibaca, Ruegeria, Thalassobius, Thiobacimonas and Tropicibacter, and the proposal o.</title>
        <authorList>
            <person name="Jeon C.O."/>
        </authorList>
    </citation>
    <scope>NUCLEOTIDE SEQUENCE [LARGE SCALE GENOMIC DNA]</scope>
    <source>
        <strain evidence="4">SS1-5</strain>
    </source>
</reference>
<proteinExistence type="predicted"/>
<organism evidence="3 4">
    <name type="scientific">Yoonia rhodophyticola</name>
    <dbReference type="NCBI Taxonomy" id="3137370"/>
    <lineage>
        <taxon>Bacteria</taxon>
        <taxon>Pseudomonadati</taxon>
        <taxon>Pseudomonadota</taxon>
        <taxon>Alphaproteobacteria</taxon>
        <taxon>Rhodobacterales</taxon>
        <taxon>Paracoccaceae</taxon>
        <taxon>Yoonia</taxon>
    </lineage>
</organism>
<evidence type="ECO:0000313" key="4">
    <source>
        <dbReference type="Proteomes" id="UP001470809"/>
    </source>
</evidence>
<dbReference type="SUPFAM" id="SSF52833">
    <property type="entry name" value="Thioredoxin-like"/>
    <property type="match status" value="1"/>
</dbReference>
<feature type="compositionally biased region" description="Low complexity" evidence="1">
    <location>
        <begin position="14"/>
        <end position="24"/>
    </location>
</feature>
<sequence length="160" mass="17050">MKKQRKRPAKKTRNTNTATTAPAKATDRRSFLGIGLVGAVAVGGGGYLLTNMVMAGVAEQDLSRVGQGTPAIVQVHDPSCTMCQDLQRETRAALKAFDDDEITYLVANIKSDAGAAFATLHAVPHVTLVMFDGRGNRQAVLNGVRDRAELQAAFARLLGQ</sequence>
<evidence type="ECO:0000256" key="1">
    <source>
        <dbReference type="SAM" id="MobiDB-lite"/>
    </source>
</evidence>
<keyword evidence="2" id="KW-1133">Transmembrane helix</keyword>
<dbReference type="InterPro" id="IPR006311">
    <property type="entry name" value="TAT_signal"/>
</dbReference>
<dbReference type="InterPro" id="IPR036249">
    <property type="entry name" value="Thioredoxin-like_sf"/>
</dbReference>
<keyword evidence="2" id="KW-0812">Transmembrane</keyword>
<feature type="transmembrane region" description="Helical" evidence="2">
    <location>
        <begin position="31"/>
        <end position="49"/>
    </location>
</feature>
<evidence type="ECO:0000256" key="2">
    <source>
        <dbReference type="SAM" id="Phobius"/>
    </source>
</evidence>
<dbReference type="EMBL" id="CP151767">
    <property type="protein sequence ID" value="WZU67078.1"/>
    <property type="molecule type" value="Genomic_DNA"/>
</dbReference>
<evidence type="ECO:0000313" key="3">
    <source>
        <dbReference type="EMBL" id="WZU67078.1"/>
    </source>
</evidence>
<dbReference type="Gene3D" id="3.40.30.10">
    <property type="entry name" value="Glutaredoxin"/>
    <property type="match status" value="1"/>
</dbReference>
<accession>A0AAN0M9I8</accession>
<keyword evidence="2" id="KW-0472">Membrane</keyword>
<dbReference type="Proteomes" id="UP001470809">
    <property type="component" value="Chromosome"/>
</dbReference>
<dbReference type="PROSITE" id="PS51318">
    <property type="entry name" value="TAT"/>
    <property type="match status" value="1"/>
</dbReference>
<dbReference type="AlphaFoldDB" id="A0AAN0M9I8"/>